<keyword evidence="1" id="KW-0675">Receptor</keyword>
<evidence type="ECO:0000313" key="1">
    <source>
        <dbReference type="EMBL" id="PXV58830.1"/>
    </source>
</evidence>
<proteinExistence type="predicted"/>
<comment type="caution">
    <text evidence="1">The sequence shown here is derived from an EMBL/GenBank/DDBJ whole genome shotgun (WGS) entry which is preliminary data.</text>
</comment>
<reference evidence="1 2" key="1">
    <citation type="submission" date="2018-03" db="EMBL/GenBank/DDBJ databases">
        <title>Genomic Encyclopedia of Archaeal and Bacterial Type Strains, Phase II (KMG-II): from individual species to whole genera.</title>
        <authorList>
            <person name="Goeker M."/>
        </authorList>
    </citation>
    <scope>NUCLEOTIDE SEQUENCE [LARGE SCALE GENOMIC DNA]</scope>
    <source>
        <strain evidence="1 2">DSM 100214</strain>
    </source>
</reference>
<gene>
    <name evidence="1" type="ORF">CLV62_14310</name>
</gene>
<evidence type="ECO:0000313" key="2">
    <source>
        <dbReference type="Proteomes" id="UP000247973"/>
    </source>
</evidence>
<dbReference type="EMBL" id="QICL01000043">
    <property type="protein sequence ID" value="PXV58830.1"/>
    <property type="molecule type" value="Genomic_DNA"/>
</dbReference>
<name>A0A2V3PPX1_9BACT</name>
<protein>
    <submittedName>
        <fullName evidence="1">TonB-dependent receptor-like protein</fullName>
    </submittedName>
</protein>
<dbReference type="Proteomes" id="UP000247973">
    <property type="component" value="Unassembled WGS sequence"/>
</dbReference>
<sequence length="223" mass="25829">MRYYNYLFMLLSLFFCVMNTEKLYSQEKLSIEPGIHVNTMLFLSDYPTGLGVKLDLNYKPIKNSFVIVAMRTKFTYYNFNNNSSITENSEGIINSYNKNPNLTYTMILPQIGLVPKLFYKVDDDIAFFIENDFSFAYARGNIRYIDKSNVTEKNVGKLKFIYSPSIGVAFKINSTKVFASVGYTFLNFRSIIEENKPINYNDYIPTQDTGILFNISFNIPILK</sequence>
<dbReference type="AlphaFoldDB" id="A0A2V3PPX1"/>
<organism evidence="1 2">
    <name type="scientific">Dysgonomonas alginatilytica</name>
    <dbReference type="NCBI Taxonomy" id="1605892"/>
    <lineage>
        <taxon>Bacteria</taxon>
        <taxon>Pseudomonadati</taxon>
        <taxon>Bacteroidota</taxon>
        <taxon>Bacteroidia</taxon>
        <taxon>Bacteroidales</taxon>
        <taxon>Dysgonomonadaceae</taxon>
        <taxon>Dysgonomonas</taxon>
    </lineage>
</organism>
<keyword evidence="2" id="KW-1185">Reference proteome</keyword>
<accession>A0A2V3PPX1</accession>